<sequence>MSSNLYKEQCLKVIELIKETESSDDEIDLDLEDQILLNREINTET</sequence>
<proteinExistence type="predicted"/>
<feature type="non-terminal residue" evidence="1">
    <location>
        <position position="45"/>
    </location>
</feature>
<keyword evidence="2" id="KW-1185">Reference proteome</keyword>
<evidence type="ECO:0000313" key="1">
    <source>
        <dbReference type="EMBL" id="CAG8738928.1"/>
    </source>
</evidence>
<dbReference type="AlphaFoldDB" id="A0A9N9IM43"/>
<dbReference type="EMBL" id="CAJVPZ010031280">
    <property type="protein sequence ID" value="CAG8738928.1"/>
    <property type="molecule type" value="Genomic_DNA"/>
</dbReference>
<dbReference type="Proteomes" id="UP000789396">
    <property type="component" value="Unassembled WGS sequence"/>
</dbReference>
<gene>
    <name evidence="1" type="ORF">RFULGI_LOCUS12705</name>
</gene>
<reference evidence="1" key="1">
    <citation type="submission" date="2021-06" db="EMBL/GenBank/DDBJ databases">
        <authorList>
            <person name="Kallberg Y."/>
            <person name="Tangrot J."/>
            <person name="Rosling A."/>
        </authorList>
    </citation>
    <scope>NUCLEOTIDE SEQUENCE</scope>
    <source>
        <strain evidence="1">IN212</strain>
    </source>
</reference>
<name>A0A9N9IM43_9GLOM</name>
<protein>
    <submittedName>
        <fullName evidence="1">8217_t:CDS:1</fullName>
    </submittedName>
</protein>
<evidence type="ECO:0000313" key="2">
    <source>
        <dbReference type="Proteomes" id="UP000789396"/>
    </source>
</evidence>
<comment type="caution">
    <text evidence="1">The sequence shown here is derived from an EMBL/GenBank/DDBJ whole genome shotgun (WGS) entry which is preliminary data.</text>
</comment>
<organism evidence="1 2">
    <name type="scientific">Racocetra fulgida</name>
    <dbReference type="NCBI Taxonomy" id="60492"/>
    <lineage>
        <taxon>Eukaryota</taxon>
        <taxon>Fungi</taxon>
        <taxon>Fungi incertae sedis</taxon>
        <taxon>Mucoromycota</taxon>
        <taxon>Glomeromycotina</taxon>
        <taxon>Glomeromycetes</taxon>
        <taxon>Diversisporales</taxon>
        <taxon>Gigasporaceae</taxon>
        <taxon>Racocetra</taxon>
    </lineage>
</organism>
<accession>A0A9N9IM43</accession>